<evidence type="ECO:0000256" key="4">
    <source>
        <dbReference type="ARBA" id="ARBA00012438"/>
    </source>
</evidence>
<dbReference type="InterPro" id="IPR005467">
    <property type="entry name" value="His_kinase_dom"/>
</dbReference>
<evidence type="ECO:0000256" key="6">
    <source>
        <dbReference type="ARBA" id="ARBA00022679"/>
    </source>
</evidence>
<evidence type="ECO:0000256" key="8">
    <source>
        <dbReference type="ARBA" id="ARBA00023012"/>
    </source>
</evidence>
<keyword evidence="11" id="KW-0472">Membrane</keyword>
<dbReference type="PANTHER" id="PTHR43711:SF26">
    <property type="entry name" value="SENSOR HISTIDINE KINASE RCSC"/>
    <property type="match status" value="1"/>
</dbReference>
<feature type="region of interest" description="Disordered" evidence="10">
    <location>
        <begin position="662"/>
        <end position="686"/>
    </location>
</feature>
<gene>
    <name evidence="14" type="ORF">HCG48_14545</name>
</gene>
<dbReference type="Pfam" id="PF02518">
    <property type="entry name" value="HATPase_c"/>
    <property type="match status" value="1"/>
</dbReference>
<dbReference type="Gene3D" id="6.10.340.10">
    <property type="match status" value="1"/>
</dbReference>
<evidence type="ECO:0000256" key="1">
    <source>
        <dbReference type="ARBA" id="ARBA00000085"/>
    </source>
</evidence>
<dbReference type="SUPFAM" id="SSF55874">
    <property type="entry name" value="ATPase domain of HSP90 chaperone/DNA topoisomerase II/histidine kinase"/>
    <property type="match status" value="1"/>
</dbReference>
<dbReference type="SUPFAM" id="SSF47384">
    <property type="entry name" value="Homodimeric domain of signal transducing histidine kinase"/>
    <property type="match status" value="1"/>
</dbReference>
<evidence type="ECO:0000256" key="5">
    <source>
        <dbReference type="ARBA" id="ARBA00022553"/>
    </source>
</evidence>
<dbReference type="SMART" id="SM00387">
    <property type="entry name" value="HATPase_c"/>
    <property type="match status" value="1"/>
</dbReference>
<organism evidence="14 15">
    <name type="scientific">Oxynema aestuarii AP17</name>
    <dbReference type="NCBI Taxonomy" id="2064643"/>
    <lineage>
        <taxon>Bacteria</taxon>
        <taxon>Bacillati</taxon>
        <taxon>Cyanobacteriota</taxon>
        <taxon>Cyanophyceae</taxon>
        <taxon>Oscillatoriophycideae</taxon>
        <taxon>Oscillatoriales</taxon>
        <taxon>Oscillatoriaceae</taxon>
        <taxon>Oxynema</taxon>
        <taxon>Oxynema aestuarii</taxon>
    </lineage>
</organism>
<sequence length="686" mass="75270">MVKPGQSSFRRILLSRILLLSVPVLLLGEYVTYRKARSSLLETARQNLTESAIRKGESIEASIQALQANLLTASETAVLKSGSPQESQAFVERLAEQLPTKVQCVQLRDLNNDRIIASSCGDRPLGSIETSWWSHSPDASSNPISKVRVTTFLPEEDPPNTGTDLISGEPVNEGQLRLRLYAPVYASDRYLYAPDTPGTPDYALTIESRLGQRASDRRFEPGSLTGYTVVIDQNGTILEHANDPDRVGRNIKQEKDAKRLESIVRNAISGRQDFLHLFGLDKAGVELICGYTAITSPLSHGGGEQKWIILAVTPLDSALAGLKQIQQVLFTLILGLLAANLLATLYLTRDLALPIEKLQDYALNIQCRSTSDRVPHNLRIREFNRLAEALDVMVDRLKAWAEELESAWKEAKAANQLKNEFLATISHELRTPLNAIIGCIRLVRDDCCDDRDEEIEFLQRADDAAIHLLNIINDILDISKIEAGTLSVLIEPVDVNKIIQEVIDIQEEPIQQKGLKLTVTESTEPLTIEADPAKLKQVLINLIGNAIKFTDTGTISISTRKETAQTHNGDDLADGSKSSRVVISIQDTGIGIAPDQQQKLFQPFVMVDGTKTRKHGGTGLGLAISRNLIELMGGAIALSSPGIGQGTTVEISLPLLDIWSEGEDRPQDGLDSPELRTMSGVRPEES</sequence>
<evidence type="ECO:0000256" key="10">
    <source>
        <dbReference type="SAM" id="MobiDB-lite"/>
    </source>
</evidence>
<dbReference type="CDD" id="cd00082">
    <property type="entry name" value="HisKA"/>
    <property type="match status" value="1"/>
</dbReference>
<evidence type="ECO:0000256" key="2">
    <source>
        <dbReference type="ARBA" id="ARBA00004370"/>
    </source>
</evidence>
<dbReference type="Gene3D" id="3.30.565.10">
    <property type="entry name" value="Histidine kinase-like ATPase, C-terminal domain"/>
    <property type="match status" value="1"/>
</dbReference>
<dbReference type="GO" id="GO:0000155">
    <property type="term" value="F:phosphorelay sensor kinase activity"/>
    <property type="evidence" value="ECO:0007669"/>
    <property type="project" value="InterPro"/>
</dbReference>
<dbReference type="FunFam" id="3.30.565.10:FF:000010">
    <property type="entry name" value="Sensor histidine kinase RcsC"/>
    <property type="match status" value="1"/>
</dbReference>
<dbReference type="Gene3D" id="1.10.287.130">
    <property type="match status" value="1"/>
</dbReference>
<dbReference type="InterPro" id="IPR003661">
    <property type="entry name" value="HisK_dim/P_dom"/>
</dbReference>
<feature type="domain" description="HAMP" evidence="13">
    <location>
        <begin position="349"/>
        <end position="402"/>
    </location>
</feature>
<feature type="transmembrane region" description="Helical" evidence="11">
    <location>
        <begin position="12"/>
        <end position="31"/>
    </location>
</feature>
<proteinExistence type="inferred from homology"/>
<dbReference type="InterPro" id="IPR050736">
    <property type="entry name" value="Sensor_HK_Regulatory"/>
</dbReference>
<keyword evidence="7 14" id="KW-0418">Kinase</keyword>
<dbReference type="PROSITE" id="PS50109">
    <property type="entry name" value="HIS_KIN"/>
    <property type="match status" value="1"/>
</dbReference>
<evidence type="ECO:0000313" key="15">
    <source>
        <dbReference type="Proteomes" id="UP000500857"/>
    </source>
</evidence>
<evidence type="ECO:0000259" key="13">
    <source>
        <dbReference type="PROSITE" id="PS50885"/>
    </source>
</evidence>
<dbReference type="Proteomes" id="UP000500857">
    <property type="component" value="Chromosome"/>
</dbReference>
<dbReference type="EC" id="2.7.13.3" evidence="4"/>
<evidence type="ECO:0000256" key="9">
    <source>
        <dbReference type="ARBA" id="ARBA00074306"/>
    </source>
</evidence>
<accession>A0A6H1TYJ3</accession>
<dbReference type="Gene3D" id="3.30.450.20">
    <property type="entry name" value="PAS domain"/>
    <property type="match status" value="1"/>
</dbReference>
<keyword evidence="5" id="KW-0597">Phosphoprotein</keyword>
<keyword evidence="6" id="KW-0808">Transferase</keyword>
<dbReference type="Pfam" id="PF00512">
    <property type="entry name" value="HisKA"/>
    <property type="match status" value="1"/>
</dbReference>
<evidence type="ECO:0000256" key="11">
    <source>
        <dbReference type="SAM" id="Phobius"/>
    </source>
</evidence>
<dbReference type="SMART" id="SM00388">
    <property type="entry name" value="HisKA"/>
    <property type="match status" value="1"/>
</dbReference>
<dbReference type="InterPro" id="IPR003594">
    <property type="entry name" value="HATPase_dom"/>
</dbReference>
<evidence type="ECO:0000256" key="3">
    <source>
        <dbReference type="ARBA" id="ARBA00006402"/>
    </source>
</evidence>
<dbReference type="InterPro" id="IPR003660">
    <property type="entry name" value="HAMP_dom"/>
</dbReference>
<dbReference type="PRINTS" id="PR00344">
    <property type="entry name" value="BCTRLSENSOR"/>
</dbReference>
<keyword evidence="15" id="KW-1185">Reference proteome</keyword>
<evidence type="ECO:0000313" key="14">
    <source>
        <dbReference type="EMBL" id="QIZ71654.1"/>
    </source>
</evidence>
<dbReference type="PANTHER" id="PTHR43711">
    <property type="entry name" value="TWO-COMPONENT HISTIDINE KINASE"/>
    <property type="match status" value="1"/>
</dbReference>
<name>A0A6H1TYJ3_9CYAN</name>
<comment type="catalytic activity">
    <reaction evidence="1">
        <text>ATP + protein L-histidine = ADP + protein N-phospho-L-histidine.</text>
        <dbReference type="EC" id="2.7.13.3"/>
    </reaction>
</comment>
<dbReference type="AlphaFoldDB" id="A0A6H1TYJ3"/>
<keyword evidence="11" id="KW-1133">Transmembrane helix</keyword>
<evidence type="ECO:0000259" key="12">
    <source>
        <dbReference type="PROSITE" id="PS50109"/>
    </source>
</evidence>
<dbReference type="InterPro" id="IPR036890">
    <property type="entry name" value="HATPase_C_sf"/>
</dbReference>
<keyword evidence="8" id="KW-0902">Two-component regulatory system</keyword>
<dbReference type="InterPro" id="IPR004358">
    <property type="entry name" value="Sig_transdc_His_kin-like_C"/>
</dbReference>
<dbReference type="KEGG" id="oxy:HCG48_14545"/>
<comment type="similarity">
    <text evidence="3">In the N-terminal section; belongs to the phytochrome family.</text>
</comment>
<evidence type="ECO:0000256" key="7">
    <source>
        <dbReference type="ARBA" id="ARBA00022777"/>
    </source>
</evidence>
<comment type="subcellular location">
    <subcellularLocation>
        <location evidence="2">Membrane</location>
    </subcellularLocation>
</comment>
<feature type="domain" description="Histidine kinase" evidence="12">
    <location>
        <begin position="424"/>
        <end position="657"/>
    </location>
</feature>
<dbReference type="PROSITE" id="PS50885">
    <property type="entry name" value="HAMP"/>
    <property type="match status" value="1"/>
</dbReference>
<dbReference type="GO" id="GO:0016020">
    <property type="term" value="C:membrane"/>
    <property type="evidence" value="ECO:0007669"/>
    <property type="project" value="UniProtKB-SubCell"/>
</dbReference>
<protein>
    <recommendedName>
        <fullName evidence="9">Circadian input-output histidine kinase CikA</fullName>
        <ecNumber evidence="4">2.7.13.3</ecNumber>
    </recommendedName>
</protein>
<reference evidence="14 15" key="1">
    <citation type="submission" date="2020-04" db="EMBL/GenBank/DDBJ databases">
        <authorList>
            <person name="Basu S."/>
            <person name="Maruthanayagam V."/>
            <person name="Chakraborty S."/>
            <person name="Pramanik A."/>
            <person name="Mukherjee J."/>
            <person name="Brink B."/>
        </authorList>
    </citation>
    <scope>NUCLEOTIDE SEQUENCE [LARGE SCALE GENOMIC DNA]</scope>
    <source>
        <strain evidence="14 15">AP17</strain>
    </source>
</reference>
<dbReference type="InterPro" id="IPR036097">
    <property type="entry name" value="HisK_dim/P_sf"/>
</dbReference>
<dbReference type="EMBL" id="CP051167">
    <property type="protein sequence ID" value="QIZ71654.1"/>
    <property type="molecule type" value="Genomic_DNA"/>
</dbReference>
<dbReference type="CDD" id="cd16922">
    <property type="entry name" value="HATPase_EvgS-ArcB-TorS-like"/>
    <property type="match status" value="1"/>
</dbReference>
<keyword evidence="11" id="KW-0812">Transmembrane</keyword>